<comment type="caution">
    <text evidence="1">The sequence shown here is derived from an EMBL/GenBank/DDBJ whole genome shotgun (WGS) entry which is preliminary data.</text>
</comment>
<evidence type="ECO:0000313" key="2">
    <source>
        <dbReference type="Proteomes" id="UP000269352"/>
    </source>
</evidence>
<proteinExistence type="predicted"/>
<reference evidence="1 2" key="1">
    <citation type="journal article" date="2019" name="ISME J.">
        <title>Genome analyses of uncultured TG2/ZB3 bacteria in 'Margulisbacteria' specifically attached to ectosymbiotic spirochetes of protists in the termite gut.</title>
        <authorList>
            <person name="Utami Y.D."/>
            <person name="Kuwahara H."/>
            <person name="Igai K."/>
            <person name="Murakami T."/>
            <person name="Sugaya K."/>
            <person name="Morikawa T."/>
            <person name="Nagura Y."/>
            <person name="Yuki M."/>
            <person name="Deevong P."/>
            <person name="Inoue T."/>
            <person name="Kihara K."/>
            <person name="Lo N."/>
            <person name="Yamada A."/>
            <person name="Ohkuma M."/>
            <person name="Hongoh Y."/>
        </authorList>
    </citation>
    <scope>NUCLEOTIDE SEQUENCE [LARGE SCALE GENOMIC DNA]</scope>
    <source>
        <strain evidence="1">NkOx7-01</strain>
    </source>
</reference>
<sequence length="63" mass="7052">MNNWQRDIIVSQNIALADQRGEIKTLEAKEKSRRIFTVPFTDVALTTEHAQGAIAAAIILFIL</sequence>
<evidence type="ECO:0000313" key="1">
    <source>
        <dbReference type="EMBL" id="GBR74050.1"/>
    </source>
</evidence>
<name>A0A388TDR5_TERA1</name>
<organism evidence="1 2">
    <name type="scientific">Termititenax aidoneus</name>
    <dbReference type="NCBI Taxonomy" id="2218524"/>
    <lineage>
        <taxon>Bacteria</taxon>
        <taxon>Bacillati</taxon>
        <taxon>Candidatus Margulisiibacteriota</taxon>
        <taxon>Candidatus Termititenacia</taxon>
        <taxon>Candidatus Termititenacales</taxon>
        <taxon>Candidatus Termititenacaceae</taxon>
        <taxon>Candidatus Termititenax</taxon>
    </lineage>
</organism>
<dbReference type="Proteomes" id="UP000269352">
    <property type="component" value="Unassembled WGS sequence"/>
</dbReference>
<gene>
    <name evidence="1" type="ORF">NO1_1285</name>
</gene>
<protein>
    <submittedName>
        <fullName evidence="1">Uncharacterized protein</fullName>
    </submittedName>
</protein>
<accession>A0A388TDR5</accession>
<dbReference type="AlphaFoldDB" id="A0A388TDR5"/>
<keyword evidence="2" id="KW-1185">Reference proteome</keyword>
<dbReference type="EMBL" id="BGZN01000027">
    <property type="protein sequence ID" value="GBR74050.1"/>
    <property type="molecule type" value="Genomic_DNA"/>
</dbReference>